<dbReference type="Pfam" id="PF18136">
    <property type="entry name" value="DNApol_Exo"/>
    <property type="match status" value="1"/>
</dbReference>
<evidence type="ECO:0000256" key="6">
    <source>
        <dbReference type="ARBA" id="ARBA00022679"/>
    </source>
</evidence>
<dbReference type="EMBL" id="GEDC01018080">
    <property type="protein sequence ID" value="JAS19218.1"/>
    <property type="molecule type" value="Transcribed_RNA"/>
</dbReference>
<dbReference type="InterPro" id="IPR001098">
    <property type="entry name" value="DNA-dir_DNA_pol_A_palm_dom"/>
</dbReference>
<dbReference type="PANTHER" id="PTHR10267">
    <property type="entry name" value="DNA POLYMERASE SUBUNIT GAMMA-1"/>
    <property type="match status" value="1"/>
</dbReference>
<dbReference type="FunFam" id="3.30.420.390:FF:000001">
    <property type="entry name" value="DNA polymerase gamma, catalytic subunit"/>
    <property type="match status" value="1"/>
</dbReference>
<keyword evidence="11" id="KW-0238">DNA-binding</keyword>
<dbReference type="PANTHER" id="PTHR10267:SF0">
    <property type="entry name" value="DNA POLYMERASE SUBUNIT GAMMA-1"/>
    <property type="match status" value="1"/>
</dbReference>
<evidence type="ECO:0000256" key="8">
    <source>
        <dbReference type="ARBA" id="ARBA00022705"/>
    </source>
</evidence>
<dbReference type="InterPro" id="IPR019760">
    <property type="entry name" value="DNA-dir_DNA_pol_A_CS"/>
</dbReference>
<dbReference type="Gene3D" id="3.30.70.370">
    <property type="match status" value="1"/>
</dbReference>
<evidence type="ECO:0000256" key="10">
    <source>
        <dbReference type="ARBA" id="ARBA00022932"/>
    </source>
</evidence>
<dbReference type="FunFam" id="1.10.150.20:FF:000024">
    <property type="entry name" value="DNA polymerase gamma, catalytic subunit"/>
    <property type="match status" value="1"/>
</dbReference>
<dbReference type="GO" id="GO:0005760">
    <property type="term" value="C:gamma DNA polymerase complex"/>
    <property type="evidence" value="ECO:0007669"/>
    <property type="project" value="InterPro"/>
</dbReference>
<keyword evidence="8" id="KW-0235">DNA replication</keyword>
<dbReference type="Gene3D" id="1.10.150.20">
    <property type="entry name" value="5' to 3' exonuclease, C-terminal subdomain"/>
    <property type="match status" value="1"/>
</dbReference>
<evidence type="ECO:0000256" key="1">
    <source>
        <dbReference type="ARBA" id="ARBA00001946"/>
    </source>
</evidence>
<evidence type="ECO:0000256" key="5">
    <source>
        <dbReference type="ARBA" id="ARBA00015350"/>
    </source>
</evidence>
<keyword evidence="6" id="KW-0808">Transferase</keyword>
<protein>
    <recommendedName>
        <fullName evidence="5">DNA polymerase subunit gamma-1</fullName>
        <ecNumber evidence="4">2.7.7.7</ecNumber>
    </recommendedName>
    <alternativeName>
        <fullName evidence="14">Mitochondrial DNA polymerase catalytic subunit</fullName>
    </alternativeName>
</protein>
<keyword evidence="10" id="KW-0239">DNA-directed DNA polymerase</keyword>
<evidence type="ECO:0000256" key="2">
    <source>
        <dbReference type="ARBA" id="ARBA00004436"/>
    </source>
</evidence>
<dbReference type="SMART" id="SM00482">
    <property type="entry name" value="POLAc"/>
    <property type="match status" value="1"/>
</dbReference>
<keyword evidence="12" id="KW-0496">Mitochondrion</keyword>
<organism evidence="17">
    <name type="scientific">Clastoptera arizonana</name>
    <name type="common">Arizona spittle bug</name>
    <dbReference type="NCBI Taxonomy" id="38151"/>
    <lineage>
        <taxon>Eukaryota</taxon>
        <taxon>Metazoa</taxon>
        <taxon>Ecdysozoa</taxon>
        <taxon>Arthropoda</taxon>
        <taxon>Hexapoda</taxon>
        <taxon>Insecta</taxon>
        <taxon>Pterygota</taxon>
        <taxon>Neoptera</taxon>
        <taxon>Paraneoptera</taxon>
        <taxon>Hemiptera</taxon>
        <taxon>Auchenorrhyncha</taxon>
        <taxon>Cercopoidea</taxon>
        <taxon>Clastopteridae</taxon>
        <taxon>Clastoptera</taxon>
    </lineage>
</organism>
<gene>
    <name evidence="17" type="ORF">g.7968</name>
</gene>
<comment type="similarity">
    <text evidence="3">Belongs to the DNA polymerase type-A family.</text>
</comment>
<feature type="coiled-coil region" evidence="15">
    <location>
        <begin position="496"/>
        <end position="523"/>
    </location>
</feature>
<evidence type="ECO:0000256" key="4">
    <source>
        <dbReference type="ARBA" id="ARBA00012417"/>
    </source>
</evidence>
<dbReference type="GO" id="GO:0042645">
    <property type="term" value="C:mitochondrial nucleoid"/>
    <property type="evidence" value="ECO:0007669"/>
    <property type="project" value="UniProtKB-SubCell"/>
</dbReference>
<dbReference type="PRINTS" id="PR00867">
    <property type="entry name" value="DNAPOLG"/>
</dbReference>
<dbReference type="GO" id="GO:0006264">
    <property type="term" value="P:mitochondrial DNA replication"/>
    <property type="evidence" value="ECO:0007669"/>
    <property type="project" value="TreeGrafter"/>
</dbReference>
<dbReference type="Pfam" id="PF00476">
    <property type="entry name" value="DNA_pol_A"/>
    <property type="match status" value="1"/>
</dbReference>
<dbReference type="Gene3D" id="3.30.420.390">
    <property type="match status" value="2"/>
</dbReference>
<comment type="subcellular location">
    <subcellularLocation>
        <location evidence="2">Mitochondrion matrix</location>
        <location evidence="2">Mitochondrion nucleoid</location>
    </subcellularLocation>
</comment>
<evidence type="ECO:0000313" key="17">
    <source>
        <dbReference type="EMBL" id="JAS19218.1"/>
    </source>
</evidence>
<dbReference type="PROSITE" id="PS00447">
    <property type="entry name" value="DNA_POLYMERASE_A"/>
    <property type="match status" value="1"/>
</dbReference>
<evidence type="ECO:0000256" key="15">
    <source>
        <dbReference type="SAM" id="Coils"/>
    </source>
</evidence>
<dbReference type="SUPFAM" id="SSF56672">
    <property type="entry name" value="DNA/RNA polymerases"/>
    <property type="match status" value="1"/>
</dbReference>
<dbReference type="SUPFAM" id="SSF53098">
    <property type="entry name" value="Ribonuclease H-like"/>
    <property type="match status" value="1"/>
</dbReference>
<dbReference type="GO" id="GO:0003887">
    <property type="term" value="F:DNA-directed DNA polymerase activity"/>
    <property type="evidence" value="ECO:0007669"/>
    <property type="project" value="UniProtKB-KW"/>
</dbReference>
<evidence type="ECO:0000256" key="3">
    <source>
        <dbReference type="ARBA" id="ARBA00007705"/>
    </source>
</evidence>
<keyword evidence="9" id="KW-0460">Magnesium</keyword>
<dbReference type="EC" id="2.7.7.7" evidence="4"/>
<dbReference type="AlphaFoldDB" id="A0A1B6D0L6"/>
<evidence type="ECO:0000256" key="12">
    <source>
        <dbReference type="ARBA" id="ARBA00023128"/>
    </source>
</evidence>
<dbReference type="GO" id="GO:0003677">
    <property type="term" value="F:DNA binding"/>
    <property type="evidence" value="ECO:0007669"/>
    <property type="project" value="UniProtKB-KW"/>
</dbReference>
<keyword evidence="15" id="KW-0175">Coiled coil</keyword>
<evidence type="ECO:0000256" key="11">
    <source>
        <dbReference type="ARBA" id="ARBA00023125"/>
    </source>
</evidence>
<evidence type="ECO:0000256" key="7">
    <source>
        <dbReference type="ARBA" id="ARBA00022695"/>
    </source>
</evidence>
<evidence type="ECO:0000256" key="9">
    <source>
        <dbReference type="ARBA" id="ARBA00022842"/>
    </source>
</evidence>
<evidence type="ECO:0000256" key="14">
    <source>
        <dbReference type="ARBA" id="ARBA00031966"/>
    </source>
</evidence>
<dbReference type="InterPro" id="IPR041336">
    <property type="entry name" value="DNApol_Exo"/>
</dbReference>
<accession>A0A1B6D0L6</accession>
<dbReference type="InterPro" id="IPR002297">
    <property type="entry name" value="DNA-dir_DNA_pol_A_mt"/>
</dbReference>
<proteinExistence type="inferred from homology"/>
<dbReference type="InterPro" id="IPR012337">
    <property type="entry name" value="RNaseH-like_sf"/>
</dbReference>
<reference evidence="17" key="1">
    <citation type="submission" date="2015-12" db="EMBL/GenBank/DDBJ databases">
        <title>De novo transcriptome assembly of four potential Pierce s Disease insect vectors from Arizona vineyards.</title>
        <authorList>
            <person name="Tassone E.E."/>
        </authorList>
    </citation>
    <scope>NUCLEOTIDE SEQUENCE</scope>
</reference>
<feature type="domain" description="DNA-directed DNA polymerase family A palm" evidence="16">
    <location>
        <begin position="801"/>
        <end position="1059"/>
    </location>
</feature>
<dbReference type="InterPro" id="IPR043502">
    <property type="entry name" value="DNA/RNA_pol_sf"/>
</dbReference>
<dbReference type="GO" id="GO:0008408">
    <property type="term" value="F:3'-5' exonuclease activity"/>
    <property type="evidence" value="ECO:0007669"/>
    <property type="project" value="TreeGrafter"/>
</dbReference>
<evidence type="ECO:0000259" key="16">
    <source>
        <dbReference type="SMART" id="SM00482"/>
    </source>
</evidence>
<evidence type="ECO:0000256" key="13">
    <source>
        <dbReference type="ARBA" id="ARBA00023271"/>
    </source>
</evidence>
<comment type="cofactor">
    <cofactor evidence="1">
        <name>Mg(2+)</name>
        <dbReference type="ChEBI" id="CHEBI:18420"/>
    </cofactor>
</comment>
<keyword evidence="13" id="KW-1135">Mitochondrion nucleoid</keyword>
<name>A0A1B6D0L6_9HEMI</name>
<keyword evidence="7" id="KW-0548">Nucleotidyltransferase</keyword>
<sequence>MHHVRRQRNLHPSFNYHCIKNKYFSNDLKSSNIICGHEYIQQHLKFNQLENENNAKENNKLVDTEKDLDKSEFERTNNHARFNTFNIQMVSKSIFNHLFPNIKKKELSPELVETSILDLQKHGLMTKDKITKDVQLNLPKLQGKDIEEHFYNIGEIQSAPYRNHLLDIIGDIPKMPSEWSFQPGWTRYSEDGATRVDFPEDDALVFDIEVCCSEGDLPTMATAVSRTAWYSWVSQDLVTGSKNIGNKHYLPDFLIPLESSPKQRGYKLNETFKRPRIVIGHNVSYDRARVKEQYWLERTGLRFLDTMSMHVCVSGVTSYQKMLLKAGVAEEDDWSKLSSLNNLSKVHNLYCGSELSKEERNVFVSGTLLDIKKDFQMLMSYCASDVIATHNILSKLLPLFLERFPHPVTLAGMLELGLAYLPINSNWERYISDSHQTYEDLDNEAKFLLAQHANQSCQLLHNQEYKNNLWLWDQDWTVKELKLKKTPTKKIVSKSMENLDEVNKTTQNEYDDWEQNSHKELEEKFKYLMNLESLIPVKAPHLAGYPEWYRKLCPKVNSCDWTPGPDMISTGLHITPKLLSLTWKGLPLHFVRGHGWGQLVPFVTEIKIENDNVPLEELVKFCHKIKNGNVCQCQYTVEKSPSLIHEDVQNSLVKFICKKNNKKFKKPQLNDESVECFCKASIGNGYGFVKLPHKDGKHLNVGNPLAKDFIYKFSKNELASSDPRAERVIEISRMLSYWRNNRERVEKQLVVWLGKRDKPKSIDCDELGAILPQVVVSGTLTRRAVEPTWMTASNALDERVGSELRAMVQAPPGYCLIGADVDSQELWIASVIGDAYSVKEHGGTPFGWMTLSGQKSEGTDTHSVTAKAVGISRNNAKIINYARIYGAGQPFAERLLKQFNPGMTAAEAKQKALKMFTMTKGTRVFPLKTHVFPELKQRLYNRFSANEICSVNGKSVEELFDKTKWIGGTESAMFNCLEEIALNPEPKTPFLKGRLSRALEPRNDTEDRFIPTRVNWVVQSGAVDFLHLMLVNMRWLLGPDIRFCLSFHDEVRYIVPEELKYQAALALHATNLFTRAFCVQQLGMSDLPQSIAFFSSVEVDKVLRKEANDNCKTPSNPHGLTRGYGIPLGESLDIYECIEKAKGVVGIPRYRNKKNK</sequence>